<feature type="signal peptide" evidence="3">
    <location>
        <begin position="1"/>
        <end position="30"/>
    </location>
</feature>
<proteinExistence type="predicted"/>
<evidence type="ECO:0008006" key="7">
    <source>
        <dbReference type="Google" id="ProtNLM"/>
    </source>
</evidence>
<accession>A0A1D1ZZT9</accession>
<dbReference type="InterPro" id="IPR025733">
    <property type="entry name" value="PAPs_C"/>
</dbReference>
<evidence type="ECO:0000256" key="2">
    <source>
        <dbReference type="SAM" id="MobiDB-lite"/>
    </source>
</evidence>
<dbReference type="InterPro" id="IPR041792">
    <property type="entry name" value="MPP_PAP"/>
</dbReference>
<dbReference type="SUPFAM" id="SSF56300">
    <property type="entry name" value="Metallo-dependent phosphatases"/>
    <property type="match status" value="1"/>
</dbReference>
<evidence type="ECO:0000256" key="3">
    <source>
        <dbReference type="SAM" id="SignalP"/>
    </source>
</evidence>
<organism evidence="6">
    <name type="scientific">Auxenochlorella protothecoides</name>
    <name type="common">Green microalga</name>
    <name type="synonym">Chlorella protothecoides</name>
    <dbReference type="NCBI Taxonomy" id="3075"/>
    <lineage>
        <taxon>Eukaryota</taxon>
        <taxon>Viridiplantae</taxon>
        <taxon>Chlorophyta</taxon>
        <taxon>core chlorophytes</taxon>
        <taxon>Trebouxiophyceae</taxon>
        <taxon>Chlorellales</taxon>
        <taxon>Chlorellaceae</taxon>
        <taxon>Auxenochlorella</taxon>
    </lineage>
</organism>
<dbReference type="Pfam" id="PF14008">
    <property type="entry name" value="Metallophos_C"/>
    <property type="match status" value="1"/>
</dbReference>
<feature type="domain" description="Purple acid phosphatase C-terminal" evidence="5">
    <location>
        <begin position="428"/>
        <end position="504"/>
    </location>
</feature>
<dbReference type="PROSITE" id="PS51257">
    <property type="entry name" value="PROKAR_LIPOPROTEIN"/>
    <property type="match status" value="1"/>
</dbReference>
<feature type="chain" id="PRO_5008901304" description="Purple acid phosphatase" evidence="3">
    <location>
        <begin position="31"/>
        <end position="517"/>
    </location>
</feature>
<evidence type="ECO:0000259" key="5">
    <source>
        <dbReference type="Pfam" id="PF14008"/>
    </source>
</evidence>
<dbReference type="InterPro" id="IPR004843">
    <property type="entry name" value="Calcineurin-like_PHP"/>
</dbReference>
<gene>
    <name evidence="6" type="ORF">g.27487</name>
</gene>
<evidence type="ECO:0000259" key="4">
    <source>
        <dbReference type="Pfam" id="PF00149"/>
    </source>
</evidence>
<evidence type="ECO:0000256" key="1">
    <source>
        <dbReference type="ARBA" id="ARBA00023180"/>
    </source>
</evidence>
<reference evidence="6" key="1">
    <citation type="submission" date="2015-08" db="EMBL/GenBank/DDBJ databases">
        <authorList>
            <person name="Babu N.S."/>
            <person name="Beckwith C.J."/>
            <person name="Beseler K.G."/>
            <person name="Brison A."/>
            <person name="Carone J.V."/>
            <person name="Caskin T.P."/>
            <person name="Diamond M."/>
            <person name="Durham M.E."/>
            <person name="Foxe J.M."/>
            <person name="Go M."/>
            <person name="Henderson B.A."/>
            <person name="Jones I.B."/>
            <person name="McGettigan J.A."/>
            <person name="Micheletti S.J."/>
            <person name="Nasrallah M.E."/>
            <person name="Ortiz D."/>
            <person name="Piller C.R."/>
            <person name="Privatt S.R."/>
            <person name="Schneider S.L."/>
            <person name="Sharp S."/>
            <person name="Smith T.C."/>
            <person name="Stanton J.D."/>
            <person name="Ullery H.E."/>
            <person name="Wilson R.J."/>
            <person name="Serrano M.G."/>
            <person name="Buck G."/>
            <person name="Lee V."/>
            <person name="Wang Y."/>
            <person name="Carvalho R."/>
            <person name="Voegtly L."/>
            <person name="Shi R."/>
            <person name="Duckworth R."/>
            <person name="Johnson A."/>
            <person name="Loviza R."/>
            <person name="Walstead R."/>
            <person name="Shah Z."/>
            <person name="Kiflezghi M."/>
            <person name="Wade K."/>
            <person name="Ball S.L."/>
            <person name="Bradley K.W."/>
            <person name="Asai D.J."/>
            <person name="Bowman C.A."/>
            <person name="Russell D.A."/>
            <person name="Pope W.H."/>
            <person name="Jacobs-Sera D."/>
            <person name="Hendrix R.W."/>
            <person name="Hatfull G.F."/>
        </authorList>
    </citation>
    <scope>NUCLEOTIDE SEQUENCE</scope>
</reference>
<name>A0A1D1ZZT9_AUXPR</name>
<protein>
    <recommendedName>
        <fullName evidence="7">Purple acid phosphatase</fullName>
    </recommendedName>
</protein>
<dbReference type="PANTHER" id="PTHR45867">
    <property type="entry name" value="PURPLE ACID PHOSPHATASE"/>
    <property type="match status" value="1"/>
</dbReference>
<dbReference type="GO" id="GO:0016787">
    <property type="term" value="F:hydrolase activity"/>
    <property type="evidence" value="ECO:0007669"/>
    <property type="project" value="InterPro"/>
</dbReference>
<dbReference type="AlphaFoldDB" id="A0A1D1ZZT9"/>
<evidence type="ECO:0000313" key="6">
    <source>
        <dbReference type="EMBL" id="JAT72459.1"/>
    </source>
</evidence>
<dbReference type="Pfam" id="PF00149">
    <property type="entry name" value="Metallophos"/>
    <property type="match status" value="1"/>
</dbReference>
<dbReference type="Gene3D" id="3.60.21.10">
    <property type="match status" value="1"/>
</dbReference>
<feature type="domain" description="Calcineurin-like phosphoesterase" evidence="4">
    <location>
        <begin position="169"/>
        <end position="398"/>
    </location>
</feature>
<dbReference type="EMBL" id="GDKF01006163">
    <property type="protein sequence ID" value="JAT72459.1"/>
    <property type="molecule type" value="Transcribed_RNA"/>
</dbReference>
<dbReference type="PANTHER" id="PTHR45867:SF10">
    <property type="entry name" value="PURPLE ACID PHOSPHATASE"/>
    <property type="match status" value="1"/>
</dbReference>
<keyword evidence="1" id="KW-0325">Glycoprotein</keyword>
<keyword evidence="3" id="KW-0732">Signal</keyword>
<dbReference type="InterPro" id="IPR029052">
    <property type="entry name" value="Metallo-depent_PP-like"/>
</dbReference>
<dbReference type="CDD" id="cd00839">
    <property type="entry name" value="MPP_PAPs"/>
    <property type="match status" value="1"/>
</dbReference>
<feature type="region of interest" description="Disordered" evidence="2">
    <location>
        <begin position="78"/>
        <end position="103"/>
    </location>
</feature>
<sequence length="517" mass="55779">MSTPKMTFGPPSLQLLLLLAACWTASPCTGLALAPRRLRLSRGPSDSSPLTITWATEGGLLPAAVCVEWEAALPAAGRGLDQPRLGPGPAPQQRCASGASTPFHDPGVNATTQVVHSMELRGVDLPPGHPFRYRVATVDAAAAVVVAAAAVWSPWQAAHVPGSNDEETRLLVLGDMGLYNAPALPALIQDAESAAQAGAPFHAALHVGDLAYDLHSYGGSRGSRFLEAVQPLAASLPYMVAPGNHEAGPHNFTHYRSLFRMPDQGVTENLYYSFDVGLVHVMVYNTEVFFWPDYFWEPHMEAMLAWMEADLQAAQAQRAKHPWILAVGHRPMYCAAPLGSTGRCHEESEASRNGVPSQCPHNNPLACKPEPGRRAFPVEPLFQAYGVDLAVYGHIHDYERYLPVLNYTVSGSVERRADNATVYVSPGATVHITAGGAGNSEMRKGECPPPQGACSPHATWCAFQSGFAPRGCQGADHSYGRLTALNSTHLHWVQWSHTFDRVVDDWWIVSPSHGPFA</sequence>